<comment type="caution">
    <text evidence="10">The sequence shown here is derived from an EMBL/GenBank/DDBJ whole genome shotgun (WGS) entry which is preliminary data.</text>
</comment>
<dbReference type="Pfam" id="PF05199">
    <property type="entry name" value="GMC_oxred_C"/>
    <property type="match status" value="1"/>
</dbReference>
<name>A0AAN9BKZ3_9CAEN</name>
<reference evidence="10 11" key="1">
    <citation type="submission" date="2024-02" db="EMBL/GenBank/DDBJ databases">
        <title>Chromosome-scale genome assembly of the rough periwinkle Littorina saxatilis.</title>
        <authorList>
            <person name="De Jode A."/>
            <person name="Faria R."/>
            <person name="Formenti G."/>
            <person name="Sims Y."/>
            <person name="Smith T.P."/>
            <person name="Tracey A."/>
            <person name="Wood J.M.D."/>
            <person name="Zagrodzka Z.B."/>
            <person name="Johannesson K."/>
            <person name="Butlin R.K."/>
            <person name="Leder E.H."/>
        </authorList>
    </citation>
    <scope>NUCLEOTIDE SEQUENCE [LARGE SCALE GENOMIC DNA]</scope>
    <source>
        <strain evidence="10">Snail1</strain>
        <tissue evidence="10">Muscle</tissue>
    </source>
</reference>
<dbReference type="Proteomes" id="UP001374579">
    <property type="component" value="Unassembled WGS sequence"/>
</dbReference>
<evidence type="ECO:0000259" key="8">
    <source>
        <dbReference type="PROSITE" id="PS00623"/>
    </source>
</evidence>
<feature type="binding site" evidence="5">
    <location>
        <position position="119"/>
    </location>
    <ligand>
        <name>FAD</name>
        <dbReference type="ChEBI" id="CHEBI:57692"/>
    </ligand>
</feature>
<feature type="domain" description="Glucose-methanol-choline oxidoreductase N-terminal" evidence="9">
    <location>
        <begin position="290"/>
        <end position="304"/>
    </location>
</feature>
<keyword evidence="7" id="KW-0812">Transmembrane</keyword>
<keyword evidence="7" id="KW-1133">Transmembrane helix</keyword>
<evidence type="ECO:0000256" key="5">
    <source>
        <dbReference type="PIRSR" id="PIRSR000137-2"/>
    </source>
</evidence>
<keyword evidence="4 5" id="KW-0274">FAD</keyword>
<protein>
    <recommendedName>
        <fullName evidence="8 9">Glucose-methanol-choline oxidoreductase N-terminal domain-containing protein</fullName>
    </recommendedName>
</protein>
<keyword evidence="3 6" id="KW-0285">Flavoprotein</keyword>
<dbReference type="EMBL" id="JBAMIC010000004">
    <property type="protein sequence ID" value="KAK7107382.1"/>
    <property type="molecule type" value="Genomic_DNA"/>
</dbReference>
<sequence length="592" mass="65116">MMLKSFGAVLVGVVSFFSIKFFFSNIPLTEKFDREYDYIVVGAGSAGCVLASRLSEDGKKRVLLLEAGGDDRGVSVLSVPMAGIDLLHSEYDWDYFTVPQKHSLQGLEEQRAYWPRGKVLGGSSSINAMIYIRGSRHDYDNWAKKGAQGWTYKDVLPYFLKSEDNVNAEFVKTGYHRMGGLMKVARTKTHSLPNFLIRAGKELGYPVVDANGESMLGFVEVQSTLYRGTRISSSRAFLHPFIGRENLHVGVRAHVTKILIEKGKAVGVEFSHNGTTHTVKAKQEVILSAGAIGSPQILMLSGVGPKKHLQEIGIPVKVDLPVGENLMDHPLFFIPITVNATSTVLTEERLKNPWELVKYLSVGKGLLSSNYGLETIAFLSTKSELQKQGWPNLQIHFAGFIPNRKFHEAFRFNEQSLSEIASRETQVGFSCVPTLLQPASRGTVRLQSTNSSHGPLIDPNYLEEAEDLEVMLEGVKFCKKLLTTPSLQGLGAKLADPPVKSCLKHKYDTDDYWRCLIRRWVGSCYHASGTCKMGAGKDASAVVDPQLRVKGVKGLRVVDASVIPSIVAGNTNAPTIMIAEKAADIIRGIKTV</sequence>
<gene>
    <name evidence="10" type="ORF">V1264_015320</name>
</gene>
<comment type="cofactor">
    <cofactor evidence="1 5">
        <name>FAD</name>
        <dbReference type="ChEBI" id="CHEBI:57692"/>
    </cofactor>
</comment>
<evidence type="ECO:0000256" key="4">
    <source>
        <dbReference type="ARBA" id="ARBA00022827"/>
    </source>
</evidence>
<evidence type="ECO:0000256" key="2">
    <source>
        <dbReference type="ARBA" id="ARBA00010790"/>
    </source>
</evidence>
<dbReference type="InterPro" id="IPR012132">
    <property type="entry name" value="GMC_OxRdtase"/>
</dbReference>
<dbReference type="GO" id="GO:0016614">
    <property type="term" value="F:oxidoreductase activity, acting on CH-OH group of donors"/>
    <property type="evidence" value="ECO:0007669"/>
    <property type="project" value="InterPro"/>
</dbReference>
<dbReference type="PROSITE" id="PS00623">
    <property type="entry name" value="GMC_OXRED_1"/>
    <property type="match status" value="1"/>
</dbReference>
<dbReference type="PANTHER" id="PTHR11552">
    <property type="entry name" value="GLUCOSE-METHANOL-CHOLINE GMC OXIDOREDUCTASE"/>
    <property type="match status" value="1"/>
</dbReference>
<accession>A0AAN9BKZ3</accession>
<proteinExistence type="inferred from homology"/>
<dbReference type="InterPro" id="IPR007867">
    <property type="entry name" value="GMC_OxRtase_C"/>
</dbReference>
<dbReference type="Pfam" id="PF00732">
    <property type="entry name" value="GMC_oxred_N"/>
    <property type="match status" value="1"/>
</dbReference>
<evidence type="ECO:0000256" key="6">
    <source>
        <dbReference type="RuleBase" id="RU003968"/>
    </source>
</evidence>
<dbReference type="GO" id="GO:0050660">
    <property type="term" value="F:flavin adenine dinucleotide binding"/>
    <property type="evidence" value="ECO:0007669"/>
    <property type="project" value="InterPro"/>
</dbReference>
<dbReference type="InterPro" id="IPR036188">
    <property type="entry name" value="FAD/NAD-bd_sf"/>
</dbReference>
<evidence type="ECO:0000259" key="9">
    <source>
        <dbReference type="PROSITE" id="PS00624"/>
    </source>
</evidence>
<dbReference type="AlphaFoldDB" id="A0AAN9BKZ3"/>
<evidence type="ECO:0000256" key="3">
    <source>
        <dbReference type="ARBA" id="ARBA00022630"/>
    </source>
</evidence>
<dbReference type="InterPro" id="IPR000172">
    <property type="entry name" value="GMC_OxRdtase_N"/>
</dbReference>
<feature type="domain" description="Glucose-methanol-choline oxidoreductase N-terminal" evidence="8">
    <location>
        <begin position="117"/>
        <end position="140"/>
    </location>
</feature>
<dbReference type="PIRSF" id="PIRSF000137">
    <property type="entry name" value="Alcohol_oxidase"/>
    <property type="match status" value="1"/>
</dbReference>
<evidence type="ECO:0000256" key="1">
    <source>
        <dbReference type="ARBA" id="ARBA00001974"/>
    </source>
</evidence>
<comment type="similarity">
    <text evidence="2 6">Belongs to the GMC oxidoreductase family.</text>
</comment>
<evidence type="ECO:0000313" key="11">
    <source>
        <dbReference type="Proteomes" id="UP001374579"/>
    </source>
</evidence>
<dbReference type="SUPFAM" id="SSF51905">
    <property type="entry name" value="FAD/NAD(P)-binding domain"/>
    <property type="match status" value="1"/>
</dbReference>
<feature type="binding site" evidence="5">
    <location>
        <position position="255"/>
    </location>
    <ligand>
        <name>FAD</name>
        <dbReference type="ChEBI" id="CHEBI:57692"/>
    </ligand>
</feature>
<evidence type="ECO:0000256" key="7">
    <source>
        <dbReference type="SAM" id="Phobius"/>
    </source>
</evidence>
<keyword evidence="7" id="KW-0472">Membrane</keyword>
<dbReference type="SUPFAM" id="SSF54373">
    <property type="entry name" value="FAD-linked reductases, C-terminal domain"/>
    <property type="match status" value="1"/>
</dbReference>
<feature type="transmembrane region" description="Helical" evidence="7">
    <location>
        <begin position="6"/>
        <end position="23"/>
    </location>
</feature>
<dbReference type="PROSITE" id="PS00624">
    <property type="entry name" value="GMC_OXRED_2"/>
    <property type="match status" value="1"/>
</dbReference>
<dbReference type="Gene3D" id="3.50.50.60">
    <property type="entry name" value="FAD/NAD(P)-binding domain"/>
    <property type="match status" value="1"/>
</dbReference>
<keyword evidence="11" id="KW-1185">Reference proteome</keyword>
<dbReference type="Gene3D" id="3.30.560.10">
    <property type="entry name" value="Glucose Oxidase, domain 3"/>
    <property type="match status" value="1"/>
</dbReference>
<organism evidence="10 11">
    <name type="scientific">Littorina saxatilis</name>
    <dbReference type="NCBI Taxonomy" id="31220"/>
    <lineage>
        <taxon>Eukaryota</taxon>
        <taxon>Metazoa</taxon>
        <taxon>Spiralia</taxon>
        <taxon>Lophotrochozoa</taxon>
        <taxon>Mollusca</taxon>
        <taxon>Gastropoda</taxon>
        <taxon>Caenogastropoda</taxon>
        <taxon>Littorinimorpha</taxon>
        <taxon>Littorinoidea</taxon>
        <taxon>Littorinidae</taxon>
        <taxon>Littorina</taxon>
    </lineage>
</organism>
<dbReference type="PANTHER" id="PTHR11552:SF147">
    <property type="entry name" value="CHOLINE DEHYDROGENASE, MITOCHONDRIAL"/>
    <property type="match status" value="1"/>
</dbReference>
<evidence type="ECO:0000313" key="10">
    <source>
        <dbReference type="EMBL" id="KAK7107382.1"/>
    </source>
</evidence>